<evidence type="ECO:0000313" key="2">
    <source>
        <dbReference type="EMBL" id="MCW3806114.1"/>
    </source>
</evidence>
<dbReference type="NCBIfam" id="TIGR03725">
    <property type="entry name" value="T6A_YeaZ"/>
    <property type="match status" value="1"/>
</dbReference>
<proteinExistence type="predicted"/>
<dbReference type="Pfam" id="PF00814">
    <property type="entry name" value="TsaD"/>
    <property type="match status" value="1"/>
</dbReference>
<dbReference type="CDD" id="cd24032">
    <property type="entry name" value="ASKHA_NBD_TsaB"/>
    <property type="match status" value="1"/>
</dbReference>
<dbReference type="PANTHER" id="PTHR11735">
    <property type="entry name" value="TRNA N6-ADENOSINE THREONYLCARBAMOYLTRANSFERASE"/>
    <property type="match status" value="1"/>
</dbReference>
<dbReference type="AlphaFoldDB" id="A0AAE3MEM1"/>
<dbReference type="EMBL" id="JAPDPI010000019">
    <property type="protein sequence ID" value="MCW3806114.1"/>
    <property type="molecule type" value="Genomic_DNA"/>
</dbReference>
<dbReference type="SUPFAM" id="SSF53067">
    <property type="entry name" value="Actin-like ATPase domain"/>
    <property type="match status" value="2"/>
</dbReference>
<comment type="caution">
    <text evidence="2">The sequence shown here is derived from an EMBL/GenBank/DDBJ whole genome shotgun (WGS) entry which is preliminary data.</text>
</comment>
<name>A0AAE3MEM1_9BACT</name>
<dbReference type="GO" id="GO:0061711">
    <property type="term" value="F:tRNA N(6)-L-threonylcarbamoyladenine synthase activity"/>
    <property type="evidence" value="ECO:0007669"/>
    <property type="project" value="UniProtKB-EC"/>
</dbReference>
<protein>
    <submittedName>
        <fullName evidence="2">tRNA (Adenosine(37)-N6)-threonylcarbamoyltransferase complex dimerization subunit type 1 TsaB</fullName>
        <ecNumber evidence="2">2.3.1.234</ecNumber>
    </submittedName>
</protein>
<organism evidence="2 3">
    <name type="scientific">Plebeiibacterium marinum</name>
    <dbReference type="NCBI Taxonomy" id="2992111"/>
    <lineage>
        <taxon>Bacteria</taxon>
        <taxon>Pseudomonadati</taxon>
        <taxon>Bacteroidota</taxon>
        <taxon>Bacteroidia</taxon>
        <taxon>Marinilabiliales</taxon>
        <taxon>Marinilabiliaceae</taxon>
        <taxon>Plebeiibacterium</taxon>
    </lineage>
</organism>
<keyword evidence="3" id="KW-1185">Reference proteome</keyword>
<gene>
    <name evidence="2" type="primary">tsaB</name>
    <name evidence="2" type="ORF">OM074_10790</name>
</gene>
<dbReference type="InterPro" id="IPR022496">
    <property type="entry name" value="T6A_TsaB"/>
</dbReference>
<evidence type="ECO:0000313" key="3">
    <source>
        <dbReference type="Proteomes" id="UP001207408"/>
    </source>
</evidence>
<evidence type="ECO:0000259" key="1">
    <source>
        <dbReference type="Pfam" id="PF00814"/>
    </source>
</evidence>
<dbReference type="GO" id="GO:0002949">
    <property type="term" value="P:tRNA threonylcarbamoyladenosine modification"/>
    <property type="evidence" value="ECO:0007669"/>
    <property type="project" value="InterPro"/>
</dbReference>
<dbReference type="Proteomes" id="UP001207408">
    <property type="component" value="Unassembled WGS sequence"/>
</dbReference>
<keyword evidence="2" id="KW-0012">Acyltransferase</keyword>
<accession>A0AAE3MEM1</accession>
<keyword evidence="2" id="KW-0808">Transferase</keyword>
<dbReference type="RefSeq" id="WP_301199486.1">
    <property type="nucleotide sequence ID" value="NZ_JAPDPI010000019.1"/>
</dbReference>
<sequence>MALILSLETSTKVCSVCLSKGEEIIAKKELYEANSHATHLTVFIQELFENLDNYTIKDIDAVAVSSGPGSYTGLRIGVSVAKGICYALNKPLIAITSLEALAHAAFDNDNISKETLICPMIDARRMEVYTTLFNADMQMVKKISAKIIDENSFAEELATQPILFLGDGAGKCMDIIQSDNATYLKDKAPLAANMVKTANAKFNNKEFEDVAYFEPFYLKDFVATTPKKKVL</sequence>
<feature type="domain" description="Gcp-like" evidence="1">
    <location>
        <begin position="33"/>
        <end position="224"/>
    </location>
</feature>
<dbReference type="PANTHER" id="PTHR11735:SF11">
    <property type="entry name" value="TRNA THREONYLCARBAMOYLADENOSINE BIOSYNTHESIS PROTEIN TSAB"/>
    <property type="match status" value="1"/>
</dbReference>
<dbReference type="EC" id="2.3.1.234" evidence="2"/>
<dbReference type="InterPro" id="IPR043129">
    <property type="entry name" value="ATPase_NBD"/>
</dbReference>
<dbReference type="Gene3D" id="3.30.420.40">
    <property type="match status" value="2"/>
</dbReference>
<dbReference type="InterPro" id="IPR000905">
    <property type="entry name" value="Gcp-like_dom"/>
</dbReference>
<dbReference type="GO" id="GO:0005829">
    <property type="term" value="C:cytosol"/>
    <property type="evidence" value="ECO:0007669"/>
    <property type="project" value="TreeGrafter"/>
</dbReference>
<reference evidence="2" key="1">
    <citation type="submission" date="2022-10" db="EMBL/GenBank/DDBJ databases">
        <authorList>
            <person name="Yu W.X."/>
        </authorList>
    </citation>
    <scope>NUCLEOTIDE SEQUENCE</scope>
    <source>
        <strain evidence="2">D04</strain>
    </source>
</reference>